<keyword evidence="1" id="KW-0539">Nucleus</keyword>
<keyword evidence="1" id="KW-0479">Metal-binding</keyword>
<keyword evidence="1" id="KW-0862">Zinc</keyword>
<dbReference type="PANTHER" id="PTHR31669">
    <property type="entry name" value="PROTEIN FAR1-RELATED SEQUENCE 10-RELATED"/>
    <property type="match status" value="1"/>
</dbReference>
<proteinExistence type="inferred from homology"/>
<evidence type="ECO:0000313" key="3">
    <source>
        <dbReference type="Proteomes" id="UP000594261"/>
    </source>
</evidence>
<dbReference type="GO" id="GO:0005634">
    <property type="term" value="C:nucleus"/>
    <property type="evidence" value="ECO:0007669"/>
    <property type="project" value="UniProtKB-SubCell"/>
</dbReference>
<name>A0A7N2N8Q9_QUELO</name>
<reference evidence="2" key="1">
    <citation type="submission" date="2021-01" db="UniProtKB">
        <authorList>
            <consortium name="EnsemblPlants"/>
        </authorList>
    </citation>
    <scope>IDENTIFICATION</scope>
</reference>
<evidence type="ECO:0000256" key="1">
    <source>
        <dbReference type="RuleBase" id="RU367018"/>
    </source>
</evidence>
<dbReference type="Proteomes" id="UP000594261">
    <property type="component" value="Unassembled WGS sequence"/>
</dbReference>
<dbReference type="AlphaFoldDB" id="A0A7N2N8Q9"/>
<keyword evidence="3" id="KW-1185">Reference proteome</keyword>
<comment type="subcellular location">
    <subcellularLocation>
        <location evidence="1">Nucleus</location>
    </subcellularLocation>
</comment>
<dbReference type="GO" id="GO:0006355">
    <property type="term" value="P:regulation of DNA-templated transcription"/>
    <property type="evidence" value="ECO:0007669"/>
    <property type="project" value="UniProtKB-UniRule"/>
</dbReference>
<accession>A0A7N2N8Q9</accession>
<dbReference type="InterPro" id="IPR031052">
    <property type="entry name" value="FHY3/FAR1"/>
</dbReference>
<comment type="similarity">
    <text evidence="1">Belongs to the FHY3/FAR1 family.</text>
</comment>
<organism evidence="2 3">
    <name type="scientific">Quercus lobata</name>
    <name type="common">Valley oak</name>
    <dbReference type="NCBI Taxonomy" id="97700"/>
    <lineage>
        <taxon>Eukaryota</taxon>
        <taxon>Viridiplantae</taxon>
        <taxon>Streptophyta</taxon>
        <taxon>Embryophyta</taxon>
        <taxon>Tracheophyta</taxon>
        <taxon>Spermatophyta</taxon>
        <taxon>Magnoliopsida</taxon>
        <taxon>eudicotyledons</taxon>
        <taxon>Gunneridae</taxon>
        <taxon>Pentapetalae</taxon>
        <taxon>rosids</taxon>
        <taxon>fabids</taxon>
        <taxon>Fagales</taxon>
        <taxon>Fagaceae</taxon>
        <taxon>Quercus</taxon>
    </lineage>
</organism>
<dbReference type="InParanoid" id="A0A7N2N8Q9"/>
<evidence type="ECO:0000313" key="2">
    <source>
        <dbReference type="EnsemblPlants" id="QL93p2004_0143:mrna"/>
    </source>
</evidence>
<dbReference type="Gramene" id="QL93p2004_0143:mrna">
    <property type="protein sequence ID" value="QL93p2004_0143:mrna"/>
    <property type="gene ID" value="QL93p2004_0143"/>
</dbReference>
<dbReference type="GO" id="GO:0008270">
    <property type="term" value="F:zinc ion binding"/>
    <property type="evidence" value="ECO:0007669"/>
    <property type="project" value="UniProtKB-UniRule"/>
</dbReference>
<protein>
    <recommendedName>
        <fullName evidence="1">Protein FAR1-RELATED SEQUENCE</fullName>
    </recommendedName>
</protein>
<dbReference type="EnsemblPlants" id="QL93p2004_0143:mrna">
    <property type="protein sequence ID" value="QL93p2004_0143:mrna"/>
    <property type="gene ID" value="QL93p2004_0143"/>
</dbReference>
<keyword evidence="1" id="KW-0863">Zinc-finger</keyword>
<sequence>MKTTQLSESFNVNLKDFLCTDLNIVEFFTHFETVVNQKRDKELEAKYNSRQKFPRLKLKSSPMLNQVATVYTPKFDLFQTEVEEIMALSILERNVSQTHSYVIGVFNQNGKYEVMWNPLDETLSCSCRKFESFDKEDQLCASIMIVPKGIKKREIYRNKKRRTKSWIEKMLKPKEGTSKKQTKKRKMQEEIYAHDVMAQKKTKDISSGNITSFTQLLMSASTSSPSHQGGSSARVALASHLESISSVVGSNDKINGAGGLLTQRSIASGGPLTQGNVLL</sequence>
<dbReference type="PANTHER" id="PTHR31669:SF281">
    <property type="entry name" value="PROTEIN FAR1-RELATED SEQUENCE"/>
    <property type="match status" value="1"/>
</dbReference>
<comment type="function">
    <text evidence="1">Putative transcription activator involved in regulating light control of development.</text>
</comment>